<name>A0ABY3C8I6_9GAMM</name>
<reference evidence="1 2" key="1">
    <citation type="journal article" date="2019" name="Antonie Van Leeuwenhoek">
        <title>Description of 'Ca. Methylobacter oryzae' KRF1, a novel species from the environmentally important Methylobacter clade 2.</title>
        <authorList>
            <person name="Khatri K."/>
            <person name="Mohite J.A."/>
            <person name="Pandit P.S."/>
            <person name="Bahulikar R."/>
            <person name="Rahalkar M.C."/>
        </authorList>
    </citation>
    <scope>NUCLEOTIDE SEQUENCE [LARGE SCALE GENOMIC DNA]</scope>
    <source>
        <strain evidence="1 2">KRF1</strain>
    </source>
</reference>
<evidence type="ECO:0000313" key="2">
    <source>
        <dbReference type="Proteomes" id="UP000733744"/>
    </source>
</evidence>
<comment type="caution">
    <text evidence="1">The sequence shown here is derived from an EMBL/GenBank/DDBJ whole genome shotgun (WGS) entry which is preliminary data.</text>
</comment>
<proteinExistence type="predicted"/>
<dbReference type="EMBL" id="RYFG02000107">
    <property type="protein sequence ID" value="TRW92691.1"/>
    <property type="molecule type" value="Genomic_DNA"/>
</dbReference>
<accession>A0ABY3C8I6</accession>
<gene>
    <name evidence="1" type="ORF">EKO24_014790</name>
</gene>
<protein>
    <submittedName>
        <fullName evidence="1">Uncharacterized protein</fullName>
    </submittedName>
</protein>
<sequence length="65" mass="7222">MFYNSSLFTCLIEIEVYVNYMGLLFKCIAQGNAGDENSLIYGALSLKVSNRSKLKSPPQRALLTS</sequence>
<keyword evidence="2" id="KW-1185">Reference proteome</keyword>
<dbReference type="RefSeq" id="WP_143733237.1">
    <property type="nucleotide sequence ID" value="NZ_RYFG02000107.1"/>
</dbReference>
<dbReference type="Proteomes" id="UP000733744">
    <property type="component" value="Unassembled WGS sequence"/>
</dbReference>
<organism evidence="1 2">
    <name type="scientific">Candidatus Methylobacter oryzae</name>
    <dbReference type="NCBI Taxonomy" id="2497749"/>
    <lineage>
        <taxon>Bacteria</taxon>
        <taxon>Pseudomonadati</taxon>
        <taxon>Pseudomonadota</taxon>
        <taxon>Gammaproteobacteria</taxon>
        <taxon>Methylococcales</taxon>
        <taxon>Methylococcaceae</taxon>
        <taxon>Methylobacter</taxon>
    </lineage>
</organism>
<evidence type="ECO:0000313" key="1">
    <source>
        <dbReference type="EMBL" id="TRW92691.1"/>
    </source>
</evidence>